<dbReference type="Gene3D" id="1.10.10.10">
    <property type="entry name" value="Winged helix-like DNA-binding domain superfamily/Winged helix DNA-binding domain"/>
    <property type="match status" value="1"/>
</dbReference>
<dbReference type="KEGG" id="smo:SELMODRAFT_25564"/>
<dbReference type="EMBL" id="GL377571">
    <property type="protein sequence ID" value="EFJ32930.1"/>
    <property type="molecule type" value="Genomic_DNA"/>
</dbReference>
<accession>D8R3E2</accession>
<keyword evidence="12" id="KW-1185">Reference proteome</keyword>
<evidence type="ECO:0000256" key="5">
    <source>
        <dbReference type="ARBA" id="ARBA00023016"/>
    </source>
</evidence>
<dbReference type="FunFam" id="1.10.10.10:FF:000037">
    <property type="entry name" value="Heat stress transcription factor B-4"/>
    <property type="match status" value="1"/>
</dbReference>
<name>D8R3E2_SELML</name>
<keyword evidence="6" id="KW-0238">DNA-binding</keyword>
<evidence type="ECO:0000256" key="2">
    <source>
        <dbReference type="ARBA" id="ARBA00011233"/>
    </source>
</evidence>
<dbReference type="PANTHER" id="PTHR10015:SF304">
    <property type="entry name" value="HEAT STRESS TRANSCRIPTION FACTOR B-4B"/>
    <property type="match status" value="1"/>
</dbReference>
<evidence type="ECO:0000256" key="6">
    <source>
        <dbReference type="ARBA" id="ARBA00023125"/>
    </source>
</evidence>
<keyword evidence="8" id="KW-0539">Nucleus</keyword>
<comment type="subcellular location">
    <subcellularLocation>
        <location evidence="1">Nucleus</location>
    </subcellularLocation>
</comment>
<protein>
    <recommendedName>
        <fullName evidence="10">HSF-type DNA-binding domain-containing protein</fullName>
    </recommendedName>
</protein>
<dbReference type="GO" id="GO:0043565">
    <property type="term" value="F:sequence-specific DNA binding"/>
    <property type="evidence" value="ECO:0007669"/>
    <property type="project" value="InterPro"/>
</dbReference>
<reference evidence="11 12" key="1">
    <citation type="journal article" date="2011" name="Science">
        <title>The Selaginella genome identifies genetic changes associated with the evolution of vascular plants.</title>
        <authorList>
            <person name="Banks J.A."/>
            <person name="Nishiyama T."/>
            <person name="Hasebe M."/>
            <person name="Bowman J.L."/>
            <person name="Gribskov M."/>
            <person name="dePamphilis C."/>
            <person name="Albert V.A."/>
            <person name="Aono N."/>
            <person name="Aoyama T."/>
            <person name="Ambrose B.A."/>
            <person name="Ashton N.W."/>
            <person name="Axtell M.J."/>
            <person name="Barker E."/>
            <person name="Barker M.S."/>
            <person name="Bennetzen J.L."/>
            <person name="Bonawitz N.D."/>
            <person name="Chapple C."/>
            <person name="Cheng C."/>
            <person name="Correa L.G."/>
            <person name="Dacre M."/>
            <person name="DeBarry J."/>
            <person name="Dreyer I."/>
            <person name="Elias M."/>
            <person name="Engstrom E.M."/>
            <person name="Estelle M."/>
            <person name="Feng L."/>
            <person name="Finet C."/>
            <person name="Floyd S.K."/>
            <person name="Frommer W.B."/>
            <person name="Fujita T."/>
            <person name="Gramzow L."/>
            <person name="Gutensohn M."/>
            <person name="Harholt J."/>
            <person name="Hattori M."/>
            <person name="Heyl A."/>
            <person name="Hirai T."/>
            <person name="Hiwatashi Y."/>
            <person name="Ishikawa M."/>
            <person name="Iwata M."/>
            <person name="Karol K.G."/>
            <person name="Koehler B."/>
            <person name="Kolukisaoglu U."/>
            <person name="Kubo M."/>
            <person name="Kurata T."/>
            <person name="Lalonde S."/>
            <person name="Li K."/>
            <person name="Li Y."/>
            <person name="Litt A."/>
            <person name="Lyons E."/>
            <person name="Manning G."/>
            <person name="Maruyama T."/>
            <person name="Michael T.P."/>
            <person name="Mikami K."/>
            <person name="Miyazaki S."/>
            <person name="Morinaga S."/>
            <person name="Murata T."/>
            <person name="Mueller-Roeber B."/>
            <person name="Nelson D.R."/>
            <person name="Obara M."/>
            <person name="Oguri Y."/>
            <person name="Olmstead R.G."/>
            <person name="Onodera N."/>
            <person name="Petersen B.L."/>
            <person name="Pils B."/>
            <person name="Prigge M."/>
            <person name="Rensing S.A."/>
            <person name="Riano-Pachon D.M."/>
            <person name="Roberts A.W."/>
            <person name="Sato Y."/>
            <person name="Scheller H.V."/>
            <person name="Schulz B."/>
            <person name="Schulz C."/>
            <person name="Shakirov E.V."/>
            <person name="Shibagaki N."/>
            <person name="Shinohara N."/>
            <person name="Shippen D.E."/>
            <person name="Soerensen I."/>
            <person name="Sotooka R."/>
            <person name="Sugimoto N."/>
            <person name="Sugita M."/>
            <person name="Sumikawa N."/>
            <person name="Tanurdzic M."/>
            <person name="Theissen G."/>
            <person name="Ulvskov P."/>
            <person name="Wakazuki S."/>
            <person name="Weng J.K."/>
            <person name="Willats W.W."/>
            <person name="Wipf D."/>
            <person name="Wolf P.G."/>
            <person name="Yang L."/>
            <person name="Zimmer A.D."/>
            <person name="Zhu Q."/>
            <person name="Mitros T."/>
            <person name="Hellsten U."/>
            <person name="Loque D."/>
            <person name="Otillar R."/>
            <person name="Salamov A."/>
            <person name="Schmutz J."/>
            <person name="Shapiro H."/>
            <person name="Lindquist E."/>
            <person name="Lucas S."/>
            <person name="Rokhsar D."/>
            <person name="Grigoriev I.V."/>
        </authorList>
    </citation>
    <scope>NUCLEOTIDE SEQUENCE [LARGE SCALE GENOMIC DNA]</scope>
</reference>
<feature type="non-terminal residue" evidence="11">
    <location>
        <position position="178"/>
    </location>
</feature>
<evidence type="ECO:0000256" key="3">
    <source>
        <dbReference type="ARBA" id="ARBA00022553"/>
    </source>
</evidence>
<dbReference type="HOGENOM" id="CLU_030308_3_2_1"/>
<evidence type="ECO:0000259" key="10">
    <source>
        <dbReference type="PROSITE" id="PS00434"/>
    </source>
</evidence>
<gene>
    <name evidence="11" type="ORF">SELMODRAFT_25564</name>
</gene>
<dbReference type="PRINTS" id="PR00056">
    <property type="entry name" value="HSFDOMAIN"/>
</dbReference>
<dbReference type="GO" id="GO:0003700">
    <property type="term" value="F:DNA-binding transcription factor activity"/>
    <property type="evidence" value="ECO:0000318"/>
    <property type="project" value="GO_Central"/>
</dbReference>
<dbReference type="InterPro" id="IPR036390">
    <property type="entry name" value="WH_DNA-bd_sf"/>
</dbReference>
<evidence type="ECO:0000256" key="9">
    <source>
        <dbReference type="RuleBase" id="RU004020"/>
    </source>
</evidence>
<feature type="domain" description="HSF-type DNA-binding" evidence="10">
    <location>
        <begin position="48"/>
        <end position="72"/>
    </location>
</feature>
<evidence type="ECO:0000313" key="11">
    <source>
        <dbReference type="EMBL" id="EFJ32930.1"/>
    </source>
</evidence>
<dbReference type="SMART" id="SM00415">
    <property type="entry name" value="HSF"/>
    <property type="match status" value="1"/>
</dbReference>
<sequence>SHRSVPAPFLTKTFHLVDDSSTDDVVSWSEDGTTFVVWRPPEFAKDILPNYFKHNNFSSFVRQLNTYGFRKIVSDRWEFANEYFRKGQQDLLCEIHRRKTGQPNTMQPIRQTSTAEDILWSHVTTTSPVPSPRAPHFTAAVSICDENERLRRDNCILMSELSRLRRLNDEVLLFVQNQ</sequence>
<evidence type="ECO:0000256" key="7">
    <source>
        <dbReference type="ARBA" id="ARBA00023163"/>
    </source>
</evidence>
<dbReference type="OMA" id="QDESLCW"/>
<dbReference type="OrthoDB" id="60033at2759"/>
<dbReference type="PANTHER" id="PTHR10015">
    <property type="entry name" value="HEAT SHOCK TRANSCRIPTION FACTOR"/>
    <property type="match status" value="1"/>
</dbReference>
<comment type="similarity">
    <text evidence="9">Belongs to the HSF family.</text>
</comment>
<dbReference type="Proteomes" id="UP000001514">
    <property type="component" value="Unassembled WGS sequence"/>
</dbReference>
<dbReference type="SUPFAM" id="SSF46785">
    <property type="entry name" value="Winged helix' DNA-binding domain"/>
    <property type="match status" value="1"/>
</dbReference>
<keyword evidence="4" id="KW-0805">Transcription regulation</keyword>
<dbReference type="PROSITE" id="PS00434">
    <property type="entry name" value="HSF_DOMAIN"/>
    <property type="match status" value="1"/>
</dbReference>
<keyword evidence="5" id="KW-0346">Stress response</keyword>
<evidence type="ECO:0000313" key="12">
    <source>
        <dbReference type="Proteomes" id="UP000001514"/>
    </source>
</evidence>
<keyword evidence="3" id="KW-0597">Phosphoprotein</keyword>
<comment type="subunit">
    <text evidence="2">Homotrimer.</text>
</comment>
<keyword evidence="7" id="KW-0804">Transcription</keyword>
<dbReference type="InterPro" id="IPR036388">
    <property type="entry name" value="WH-like_DNA-bd_sf"/>
</dbReference>
<dbReference type="eggNOG" id="KOG0627">
    <property type="taxonomic scope" value="Eukaryota"/>
</dbReference>
<evidence type="ECO:0000256" key="4">
    <source>
        <dbReference type="ARBA" id="ARBA00023015"/>
    </source>
</evidence>
<evidence type="ECO:0000256" key="1">
    <source>
        <dbReference type="ARBA" id="ARBA00004123"/>
    </source>
</evidence>
<dbReference type="STRING" id="88036.D8R3E2"/>
<dbReference type="Gramene" id="EFJ32930">
    <property type="protein sequence ID" value="EFJ32930"/>
    <property type="gene ID" value="SELMODRAFT_25564"/>
</dbReference>
<feature type="non-terminal residue" evidence="11">
    <location>
        <position position="1"/>
    </location>
</feature>
<organism evidence="12">
    <name type="scientific">Selaginella moellendorffii</name>
    <name type="common">Spikemoss</name>
    <dbReference type="NCBI Taxonomy" id="88036"/>
    <lineage>
        <taxon>Eukaryota</taxon>
        <taxon>Viridiplantae</taxon>
        <taxon>Streptophyta</taxon>
        <taxon>Embryophyta</taxon>
        <taxon>Tracheophyta</taxon>
        <taxon>Lycopodiopsida</taxon>
        <taxon>Selaginellales</taxon>
        <taxon>Selaginellaceae</taxon>
        <taxon>Selaginella</taxon>
    </lineage>
</organism>
<dbReference type="Pfam" id="PF00447">
    <property type="entry name" value="HSF_DNA-bind"/>
    <property type="match status" value="1"/>
</dbReference>
<dbReference type="AlphaFoldDB" id="D8R3E2"/>
<dbReference type="GO" id="GO:0005634">
    <property type="term" value="C:nucleus"/>
    <property type="evidence" value="ECO:0000318"/>
    <property type="project" value="GO_Central"/>
</dbReference>
<proteinExistence type="inferred from homology"/>
<evidence type="ECO:0000256" key="8">
    <source>
        <dbReference type="ARBA" id="ARBA00023242"/>
    </source>
</evidence>
<dbReference type="InterPro" id="IPR000232">
    <property type="entry name" value="HSF_DNA-bd"/>
</dbReference>
<dbReference type="InParanoid" id="D8R3E2"/>